<evidence type="ECO:0000256" key="8">
    <source>
        <dbReference type="PROSITE-ProRule" id="PRU00261"/>
    </source>
</evidence>
<name>A0A9P8SK89_9HYPO</name>
<dbReference type="PANTHER" id="PTHR46471:SF2">
    <property type="entry name" value="CHITIN DEACETYLASE-RELATED"/>
    <property type="match status" value="1"/>
</dbReference>
<dbReference type="InterPro" id="IPR036861">
    <property type="entry name" value="Endochitinase-like_sf"/>
</dbReference>
<evidence type="ECO:0000259" key="10">
    <source>
        <dbReference type="PROSITE" id="PS50941"/>
    </source>
</evidence>
<dbReference type="Gene3D" id="3.30.60.10">
    <property type="entry name" value="Endochitinase-like"/>
    <property type="match status" value="1"/>
</dbReference>
<sequence>MRLGLAQRLTYVSLLSSVSTVVVGIQPPVPLQDGETPPDPYNRCGLDSVSPGRCPPHKCCSEAGYCGDSKDYCKGSQCQLEYSDSCDTFFAPKGADTDRIPRPLIGNVPYGAIIDQCRPGTMALTYDDGPGEYTSQLLDLLDELKVKATFFITGNGNGKGHIDEESSGYPQVLRRMHGAGHQLGSHTWTHRSLDALLMFERHENRDLGPAVRRTEVMFNEMAFRNILGFFPTYFRPPYLDCGSSCRAFLEEYGYHIISANSDTKDYENDDPALIANSRARFSDAVGRDANAQGYIVLAHDVHYQSVANLTAYMVNEARNRGYELLTVGECLGDPKENWYRKA</sequence>
<dbReference type="OrthoDB" id="407355at2759"/>
<keyword evidence="5" id="KW-0378">Hydrolase</keyword>
<keyword evidence="8" id="KW-1015">Disulfide bond</keyword>
<keyword evidence="7" id="KW-0170">Cobalt</keyword>
<dbReference type="SMART" id="SM00270">
    <property type="entry name" value="ChtBD1"/>
    <property type="match status" value="1"/>
</dbReference>
<dbReference type="PROSITE" id="PS00026">
    <property type="entry name" value="CHIT_BIND_I_1"/>
    <property type="match status" value="1"/>
</dbReference>
<evidence type="ECO:0000256" key="4">
    <source>
        <dbReference type="ARBA" id="ARBA00022729"/>
    </source>
</evidence>
<dbReference type="AlphaFoldDB" id="A0A9P8SK89"/>
<keyword evidence="4 9" id="KW-0732">Signal</keyword>
<dbReference type="EMBL" id="JAIZPD010000003">
    <property type="protein sequence ID" value="KAH0966093.1"/>
    <property type="molecule type" value="Genomic_DNA"/>
</dbReference>
<evidence type="ECO:0000256" key="1">
    <source>
        <dbReference type="ARBA" id="ARBA00001941"/>
    </source>
</evidence>
<dbReference type="GO" id="GO:0008061">
    <property type="term" value="F:chitin binding"/>
    <property type="evidence" value="ECO:0007669"/>
    <property type="project" value="UniProtKB-UniRule"/>
</dbReference>
<proteinExistence type="predicted"/>
<dbReference type="SUPFAM" id="SSF88713">
    <property type="entry name" value="Glycoside hydrolase/deacetylase"/>
    <property type="match status" value="1"/>
</dbReference>
<keyword evidence="3" id="KW-0479">Metal-binding</keyword>
<dbReference type="CDD" id="cd10951">
    <property type="entry name" value="CE4_ClCDA_like"/>
    <property type="match status" value="1"/>
</dbReference>
<evidence type="ECO:0000256" key="7">
    <source>
        <dbReference type="ARBA" id="ARBA00023285"/>
    </source>
</evidence>
<keyword evidence="13" id="KW-1185">Reference proteome</keyword>
<feature type="disulfide bond" evidence="8">
    <location>
        <begin position="59"/>
        <end position="73"/>
    </location>
</feature>
<dbReference type="GO" id="GO:0016810">
    <property type="term" value="F:hydrolase activity, acting on carbon-nitrogen (but not peptide) bonds"/>
    <property type="evidence" value="ECO:0007669"/>
    <property type="project" value="InterPro"/>
</dbReference>
<dbReference type="RefSeq" id="XP_044723606.1">
    <property type="nucleotide sequence ID" value="XM_044862580.1"/>
</dbReference>
<evidence type="ECO:0000256" key="2">
    <source>
        <dbReference type="ARBA" id="ARBA00022669"/>
    </source>
</evidence>
<dbReference type="PROSITE" id="PS51677">
    <property type="entry name" value="NODB"/>
    <property type="match status" value="1"/>
</dbReference>
<keyword evidence="6" id="KW-0119">Carbohydrate metabolism</keyword>
<feature type="domain" description="Chitin-binding type-1" evidence="10">
    <location>
        <begin position="41"/>
        <end position="88"/>
    </location>
</feature>
<dbReference type="Proteomes" id="UP000824596">
    <property type="component" value="Unassembled WGS sequence"/>
</dbReference>
<dbReference type="InterPro" id="IPR018371">
    <property type="entry name" value="Chitin-binding_1_CS"/>
</dbReference>
<feature type="domain" description="NodB homology" evidence="11">
    <location>
        <begin position="120"/>
        <end position="325"/>
    </location>
</feature>
<evidence type="ECO:0000256" key="9">
    <source>
        <dbReference type="SAM" id="SignalP"/>
    </source>
</evidence>
<dbReference type="InterPro" id="IPR011330">
    <property type="entry name" value="Glyco_hydro/deAcase_b/a-brl"/>
</dbReference>
<feature type="signal peptide" evidence="9">
    <location>
        <begin position="1"/>
        <end position="24"/>
    </location>
</feature>
<dbReference type="GO" id="GO:0046872">
    <property type="term" value="F:metal ion binding"/>
    <property type="evidence" value="ECO:0007669"/>
    <property type="project" value="UniProtKB-KW"/>
</dbReference>
<feature type="chain" id="PRO_5040259297" evidence="9">
    <location>
        <begin position="25"/>
        <end position="342"/>
    </location>
</feature>
<dbReference type="InterPro" id="IPR001002">
    <property type="entry name" value="Chitin-bd_1"/>
</dbReference>
<dbReference type="SUPFAM" id="SSF57016">
    <property type="entry name" value="Plant lectins/antimicrobial peptides"/>
    <property type="match status" value="1"/>
</dbReference>
<evidence type="ECO:0000313" key="13">
    <source>
        <dbReference type="Proteomes" id="UP000824596"/>
    </source>
</evidence>
<evidence type="ECO:0000256" key="3">
    <source>
        <dbReference type="ARBA" id="ARBA00022723"/>
    </source>
</evidence>
<keyword evidence="2 8" id="KW-0147">Chitin-binding</keyword>
<dbReference type="Gene3D" id="3.20.20.370">
    <property type="entry name" value="Glycoside hydrolase/deacetylase"/>
    <property type="match status" value="1"/>
</dbReference>
<gene>
    <name evidence="12" type="ORF">HRG_04109</name>
</gene>
<dbReference type="InterPro" id="IPR002509">
    <property type="entry name" value="NODB_dom"/>
</dbReference>
<dbReference type="CDD" id="cd00035">
    <property type="entry name" value="ChtBD1"/>
    <property type="match status" value="1"/>
</dbReference>
<dbReference type="GO" id="GO:0005975">
    <property type="term" value="P:carbohydrate metabolic process"/>
    <property type="evidence" value="ECO:0007669"/>
    <property type="project" value="InterPro"/>
</dbReference>
<dbReference type="PROSITE" id="PS50941">
    <property type="entry name" value="CHIT_BIND_I_2"/>
    <property type="match status" value="1"/>
</dbReference>
<dbReference type="Pfam" id="PF01522">
    <property type="entry name" value="Polysacc_deac_1"/>
    <property type="match status" value="1"/>
</dbReference>
<comment type="caution">
    <text evidence="8">Lacks conserved residue(s) required for the propagation of feature annotation.</text>
</comment>
<evidence type="ECO:0000259" key="11">
    <source>
        <dbReference type="PROSITE" id="PS51677"/>
    </source>
</evidence>
<dbReference type="GeneID" id="68353238"/>
<feature type="disulfide bond" evidence="8">
    <location>
        <begin position="54"/>
        <end position="66"/>
    </location>
</feature>
<dbReference type="Pfam" id="PF00187">
    <property type="entry name" value="Chitin_bind_1"/>
    <property type="match status" value="1"/>
</dbReference>
<comment type="cofactor">
    <cofactor evidence="1">
        <name>Co(2+)</name>
        <dbReference type="ChEBI" id="CHEBI:48828"/>
    </cofactor>
</comment>
<comment type="caution">
    <text evidence="12">The sequence shown here is derived from an EMBL/GenBank/DDBJ whole genome shotgun (WGS) entry which is preliminary data.</text>
</comment>
<accession>A0A9P8SK89</accession>
<dbReference type="PANTHER" id="PTHR46471">
    <property type="entry name" value="CHITIN DEACETYLASE"/>
    <property type="match status" value="1"/>
</dbReference>
<evidence type="ECO:0000256" key="5">
    <source>
        <dbReference type="ARBA" id="ARBA00022801"/>
    </source>
</evidence>
<evidence type="ECO:0000256" key="6">
    <source>
        <dbReference type="ARBA" id="ARBA00023277"/>
    </source>
</evidence>
<protein>
    <submittedName>
        <fullName evidence="12">Polysaccharide deacetylase domain-containing protein</fullName>
    </submittedName>
</protein>
<reference evidence="12" key="1">
    <citation type="submission" date="2021-09" db="EMBL/GenBank/DDBJ databases">
        <title>A high-quality genome of the endoparasitic fungus Hirsutella rhossiliensis with a comparison of Hirsutella genomes reveals transposable elements contributing to genome size variation.</title>
        <authorList>
            <person name="Lin R."/>
            <person name="Jiao Y."/>
            <person name="Sun X."/>
            <person name="Ling J."/>
            <person name="Xie B."/>
            <person name="Cheng X."/>
        </authorList>
    </citation>
    <scope>NUCLEOTIDE SEQUENCE</scope>
    <source>
        <strain evidence="12">HR02</strain>
    </source>
</reference>
<evidence type="ECO:0000313" key="12">
    <source>
        <dbReference type="EMBL" id="KAH0966093.1"/>
    </source>
</evidence>
<organism evidence="12 13">
    <name type="scientific">Hirsutella rhossiliensis</name>
    <dbReference type="NCBI Taxonomy" id="111463"/>
    <lineage>
        <taxon>Eukaryota</taxon>
        <taxon>Fungi</taxon>
        <taxon>Dikarya</taxon>
        <taxon>Ascomycota</taxon>
        <taxon>Pezizomycotina</taxon>
        <taxon>Sordariomycetes</taxon>
        <taxon>Hypocreomycetidae</taxon>
        <taxon>Hypocreales</taxon>
        <taxon>Ophiocordycipitaceae</taxon>
        <taxon>Hirsutella</taxon>
    </lineage>
</organism>